<feature type="domain" description="Sulfatase-modifying factor enzyme-like" evidence="2">
    <location>
        <begin position="88"/>
        <end position="296"/>
    </location>
</feature>
<dbReference type="RefSeq" id="WP_271929956.1">
    <property type="nucleotide sequence ID" value="NZ_JAQNDO010000001.1"/>
</dbReference>
<gene>
    <name evidence="3" type="ORF">POL67_50920</name>
</gene>
<keyword evidence="1" id="KW-1133">Transmembrane helix</keyword>
<dbReference type="InterPro" id="IPR042095">
    <property type="entry name" value="SUMF_sf"/>
</dbReference>
<sequence length="310" mass="31113">MARPEARGARPIVRTIGLFTLSIGLAVAVVLVARDRAAPPARCAPGMTPLGARCCGEGQTLAGDRCVGKPERCAAGLVVTEAGCVATPRAVGIAAGLLRIGPSDWEAQGQVTPRAVPMEAFALDAYEVTEARYAACVAASVCPPVALSGEPGRALAGVRLSEARTFCAWAGGSLPTPEELAFAAAGAKGRRYAWGDTGAVCRRAAWGLARGPCGEGATGPEVAGSHPDGASPEGAHDLAGNVAEWATPKAGAAEGPALAEARGGSFGDGAASALRSWNRLEIAASTRSAEVGFRCAYPFAAAAEGGALPR</sequence>
<dbReference type="InterPro" id="IPR016187">
    <property type="entry name" value="CTDL_fold"/>
</dbReference>
<dbReference type="Proteomes" id="UP001221411">
    <property type="component" value="Unassembled WGS sequence"/>
</dbReference>
<dbReference type="PANTHER" id="PTHR23150">
    <property type="entry name" value="SULFATASE MODIFYING FACTOR 1, 2"/>
    <property type="match status" value="1"/>
</dbReference>
<dbReference type="InterPro" id="IPR005532">
    <property type="entry name" value="SUMF_dom"/>
</dbReference>
<name>A0ABT5F705_9BACT</name>
<proteinExistence type="predicted"/>
<dbReference type="Pfam" id="PF03781">
    <property type="entry name" value="FGE-sulfatase"/>
    <property type="match status" value="1"/>
</dbReference>
<evidence type="ECO:0000313" key="3">
    <source>
        <dbReference type="EMBL" id="MDC0749746.1"/>
    </source>
</evidence>
<dbReference type="EMBL" id="JAQNDO010000001">
    <property type="protein sequence ID" value="MDC0749746.1"/>
    <property type="molecule type" value="Genomic_DNA"/>
</dbReference>
<comment type="caution">
    <text evidence="3">The sequence shown here is derived from an EMBL/GenBank/DDBJ whole genome shotgun (WGS) entry which is preliminary data.</text>
</comment>
<dbReference type="InterPro" id="IPR051043">
    <property type="entry name" value="Sulfatase_Mod_Factor_Kinase"/>
</dbReference>
<reference evidence="3 4" key="1">
    <citation type="submission" date="2022-11" db="EMBL/GenBank/DDBJ databases">
        <title>Minimal conservation of predation-associated metabolite biosynthetic gene clusters underscores biosynthetic potential of Myxococcota including descriptions for ten novel species: Archangium lansinium sp. nov., Myxococcus landrumus sp. nov., Nannocystis bai.</title>
        <authorList>
            <person name="Ahearne A."/>
            <person name="Stevens C."/>
            <person name="Dowd S."/>
        </authorList>
    </citation>
    <scope>NUCLEOTIDE SEQUENCE [LARGE SCALE GENOMIC DNA]</scope>
    <source>
        <strain evidence="3 4">RJM3</strain>
    </source>
</reference>
<protein>
    <submittedName>
        <fullName evidence="3">SUMF1/EgtB/PvdO family nonheme iron enzyme</fullName>
    </submittedName>
</protein>
<feature type="transmembrane region" description="Helical" evidence="1">
    <location>
        <begin position="12"/>
        <end position="33"/>
    </location>
</feature>
<dbReference type="SUPFAM" id="SSF56436">
    <property type="entry name" value="C-type lectin-like"/>
    <property type="match status" value="1"/>
</dbReference>
<dbReference type="Gene3D" id="3.90.1580.10">
    <property type="entry name" value="paralog of FGE (formylglycine-generating enzyme)"/>
    <property type="match status" value="1"/>
</dbReference>
<dbReference type="PANTHER" id="PTHR23150:SF19">
    <property type="entry name" value="FORMYLGLYCINE-GENERATING ENZYME"/>
    <property type="match status" value="1"/>
</dbReference>
<evidence type="ECO:0000256" key="1">
    <source>
        <dbReference type="SAM" id="Phobius"/>
    </source>
</evidence>
<keyword evidence="1" id="KW-0472">Membrane</keyword>
<organism evidence="3 4">
    <name type="scientific">Polyangium mundeleinium</name>
    <dbReference type="NCBI Taxonomy" id="2995306"/>
    <lineage>
        <taxon>Bacteria</taxon>
        <taxon>Pseudomonadati</taxon>
        <taxon>Myxococcota</taxon>
        <taxon>Polyangia</taxon>
        <taxon>Polyangiales</taxon>
        <taxon>Polyangiaceae</taxon>
        <taxon>Polyangium</taxon>
    </lineage>
</organism>
<evidence type="ECO:0000313" key="4">
    <source>
        <dbReference type="Proteomes" id="UP001221411"/>
    </source>
</evidence>
<keyword evidence="1" id="KW-0812">Transmembrane</keyword>
<evidence type="ECO:0000259" key="2">
    <source>
        <dbReference type="Pfam" id="PF03781"/>
    </source>
</evidence>
<keyword evidence="4" id="KW-1185">Reference proteome</keyword>
<accession>A0ABT5F705</accession>